<sequence>MRTSNKEEKNDNTSIPSKDNSKNVHRSPRKAFSLSIMILDNLEKFINHEYDQETFITSVNKRSQGMTSKEKLFFASKFNFVGYFNALLEISTQNQNLFYQGLHIISTFIKFPSTKKLKLYTENNISVLNEIFHSCPAENCSDCLAIISDLIEYNYAYFEFFYQNGFIERIQKIPPSGYGVVIIREMYKNSPETQNEFINLIPYFETSNDVNVRKEIIATLHFLSINGESDEIKQFSLNNFLEQFYNLQDNKTHEQYIETWKFICDIPAENVTIPLDYAKIIIKLIEETELDKEDLDLQKSQQDFISAASNCLRHLHDAWEGEIDEQVCTLMKKYYGSSNFNCNVSTFNCFIAYLHFEEWFDEQIAEDIKNYCESSEVAYACFPIILSAFHKLQSDELFELIQDLIPIAEIHMQDDDEKIKNIAELFYNEASQI</sequence>
<dbReference type="SMR" id="A2F4J9"/>
<proteinExistence type="predicted"/>
<keyword evidence="3" id="KW-1185">Reference proteome</keyword>
<reference evidence="2" key="2">
    <citation type="journal article" date="2007" name="Science">
        <title>Draft genome sequence of the sexually transmitted pathogen Trichomonas vaginalis.</title>
        <authorList>
            <person name="Carlton J.M."/>
            <person name="Hirt R.P."/>
            <person name="Silva J.C."/>
            <person name="Delcher A.L."/>
            <person name="Schatz M."/>
            <person name="Zhao Q."/>
            <person name="Wortman J.R."/>
            <person name="Bidwell S.L."/>
            <person name="Alsmark U.C.M."/>
            <person name="Besteiro S."/>
            <person name="Sicheritz-Ponten T."/>
            <person name="Noel C.J."/>
            <person name="Dacks J.B."/>
            <person name="Foster P.G."/>
            <person name="Simillion C."/>
            <person name="Van de Peer Y."/>
            <person name="Miranda-Saavedra D."/>
            <person name="Barton G.J."/>
            <person name="Westrop G.D."/>
            <person name="Mueller S."/>
            <person name="Dessi D."/>
            <person name="Fiori P.L."/>
            <person name="Ren Q."/>
            <person name="Paulsen I."/>
            <person name="Zhang H."/>
            <person name="Bastida-Corcuera F.D."/>
            <person name="Simoes-Barbosa A."/>
            <person name="Brown M.T."/>
            <person name="Hayes R.D."/>
            <person name="Mukherjee M."/>
            <person name="Okumura C.Y."/>
            <person name="Schneider R."/>
            <person name="Smith A.J."/>
            <person name="Vanacova S."/>
            <person name="Villalvazo M."/>
            <person name="Haas B.J."/>
            <person name="Pertea M."/>
            <person name="Feldblyum T.V."/>
            <person name="Utterback T.R."/>
            <person name="Shu C.L."/>
            <person name="Osoegawa K."/>
            <person name="de Jong P.J."/>
            <person name="Hrdy I."/>
            <person name="Horvathova L."/>
            <person name="Zubacova Z."/>
            <person name="Dolezal P."/>
            <person name="Malik S.B."/>
            <person name="Logsdon J.M. Jr."/>
            <person name="Henze K."/>
            <person name="Gupta A."/>
            <person name="Wang C.C."/>
            <person name="Dunne R.L."/>
            <person name="Upcroft J.A."/>
            <person name="Upcroft P."/>
            <person name="White O."/>
            <person name="Salzberg S.L."/>
            <person name="Tang P."/>
            <person name="Chiu C.-H."/>
            <person name="Lee Y.-S."/>
            <person name="Embley T.M."/>
            <person name="Coombs G.H."/>
            <person name="Mottram J.C."/>
            <person name="Tachezy J."/>
            <person name="Fraser-Liggett C.M."/>
            <person name="Johnson P.J."/>
        </authorList>
    </citation>
    <scope>NUCLEOTIDE SEQUENCE [LARGE SCALE GENOMIC DNA]</scope>
    <source>
        <strain evidence="2">G3</strain>
    </source>
</reference>
<dbReference type="Proteomes" id="UP000001542">
    <property type="component" value="Unassembled WGS sequence"/>
</dbReference>
<dbReference type="AlphaFoldDB" id="A2F4J9"/>
<dbReference type="EMBL" id="DS113611">
    <property type="protein sequence ID" value="EAY00155.1"/>
    <property type="molecule type" value="Genomic_DNA"/>
</dbReference>
<feature type="region of interest" description="Disordered" evidence="1">
    <location>
        <begin position="1"/>
        <end position="26"/>
    </location>
</feature>
<dbReference type="RefSeq" id="XP_001313084.1">
    <property type="nucleotide sequence ID" value="XM_001313083.1"/>
</dbReference>
<evidence type="ECO:0000313" key="2">
    <source>
        <dbReference type="EMBL" id="EAY00155.1"/>
    </source>
</evidence>
<evidence type="ECO:0000313" key="3">
    <source>
        <dbReference type="Proteomes" id="UP000001542"/>
    </source>
</evidence>
<name>A2F4J9_TRIV3</name>
<reference evidence="2" key="1">
    <citation type="submission" date="2006-10" db="EMBL/GenBank/DDBJ databases">
        <authorList>
            <person name="Amadeo P."/>
            <person name="Zhao Q."/>
            <person name="Wortman J."/>
            <person name="Fraser-Liggett C."/>
            <person name="Carlton J."/>
        </authorList>
    </citation>
    <scope>NUCLEOTIDE SEQUENCE</scope>
    <source>
        <strain evidence="2">G3</strain>
    </source>
</reference>
<dbReference type="InterPro" id="IPR016024">
    <property type="entry name" value="ARM-type_fold"/>
</dbReference>
<evidence type="ECO:0000256" key="1">
    <source>
        <dbReference type="SAM" id="MobiDB-lite"/>
    </source>
</evidence>
<gene>
    <name evidence="2" type="ORF">TVAG_052030</name>
</gene>
<organism evidence="2 3">
    <name type="scientific">Trichomonas vaginalis (strain ATCC PRA-98 / G3)</name>
    <dbReference type="NCBI Taxonomy" id="412133"/>
    <lineage>
        <taxon>Eukaryota</taxon>
        <taxon>Metamonada</taxon>
        <taxon>Parabasalia</taxon>
        <taxon>Trichomonadida</taxon>
        <taxon>Trichomonadidae</taxon>
        <taxon>Trichomonas</taxon>
    </lineage>
</organism>
<dbReference type="SUPFAM" id="SSF48371">
    <property type="entry name" value="ARM repeat"/>
    <property type="match status" value="1"/>
</dbReference>
<dbReference type="KEGG" id="tva:4757974"/>
<dbReference type="Gene3D" id="1.25.10.10">
    <property type="entry name" value="Leucine-rich Repeat Variant"/>
    <property type="match status" value="1"/>
</dbReference>
<accession>A2F4J9</accession>
<dbReference type="VEuPathDB" id="TrichDB:TVAGG3_0047230"/>
<dbReference type="VEuPathDB" id="TrichDB:TVAG_052030"/>
<dbReference type="InterPro" id="IPR011989">
    <property type="entry name" value="ARM-like"/>
</dbReference>
<dbReference type="InParanoid" id="A2F4J9"/>
<feature type="compositionally biased region" description="Basic and acidic residues" evidence="1">
    <location>
        <begin position="1"/>
        <end position="11"/>
    </location>
</feature>
<protein>
    <submittedName>
        <fullName evidence="2">Uncharacterized protein</fullName>
    </submittedName>
</protein>